<dbReference type="Gene3D" id="3.60.10.10">
    <property type="entry name" value="Endonuclease/exonuclease/phosphatase"/>
    <property type="match status" value="1"/>
</dbReference>
<dbReference type="SUPFAM" id="SSF56219">
    <property type="entry name" value="DNase I-like"/>
    <property type="match status" value="1"/>
</dbReference>
<keyword evidence="1" id="KW-0378">Hydrolase</keyword>
<proteinExistence type="predicted"/>
<evidence type="ECO:0000256" key="1">
    <source>
        <dbReference type="ARBA" id="ARBA00022801"/>
    </source>
</evidence>
<dbReference type="InterPro" id="IPR005135">
    <property type="entry name" value="Endo/exonuclease/phosphatase"/>
</dbReference>
<evidence type="ECO:0000259" key="2">
    <source>
        <dbReference type="Pfam" id="PF03372"/>
    </source>
</evidence>
<dbReference type="RefSeq" id="WP_089966988.1">
    <property type="nucleotide sequence ID" value="NZ_FNJM01000002.1"/>
</dbReference>
<dbReference type="InterPro" id="IPR036691">
    <property type="entry name" value="Endo/exonu/phosph_ase_sf"/>
</dbReference>
<dbReference type="GO" id="GO:0004519">
    <property type="term" value="F:endonuclease activity"/>
    <property type="evidence" value="ECO:0007669"/>
    <property type="project" value="UniProtKB-KW"/>
</dbReference>
<feature type="domain" description="Endonuclease/exonuclease/phosphatase" evidence="2">
    <location>
        <begin position="19"/>
        <end position="254"/>
    </location>
</feature>
<dbReference type="InterPro" id="IPR051547">
    <property type="entry name" value="TDP2-like"/>
</dbReference>
<dbReference type="PANTHER" id="PTHR15822">
    <property type="entry name" value="TRAF AND TNF RECEPTOR-ASSOCIATED PROTEIN"/>
    <property type="match status" value="1"/>
</dbReference>
<dbReference type="Proteomes" id="UP000198597">
    <property type="component" value="Unassembled WGS sequence"/>
</dbReference>
<reference evidence="4 5" key="1">
    <citation type="submission" date="2016-10" db="EMBL/GenBank/DDBJ databases">
        <authorList>
            <person name="de Groot N.N."/>
        </authorList>
    </citation>
    <scope>NUCLEOTIDE SEQUENCE [LARGE SCALE GENOMIC DNA]</scope>
    <source>
        <strain evidence="4 5">DSM 12272</strain>
    </source>
</reference>
<accession>A0A1H0Q5Y2</accession>
<sequence>MKLLTLNCHSWQEENQIEKIKYLAKVIKEKQYDVVALQEISQRIDSKVVKDNIKEDNFVYLLVKELEFLGEYNYSYIWDFSHIGYDIYEEGLAILTNKNIKNSSSFYISKSKDKNFYKSRNIIKATIEVKDKNYDIYSCHLGWWGDDKEPFEYQANELIKNISKSNTNFIMGDFNNNAFIIGEGYNYLLDKGLVDTYNIAKDKDNGITVGGEIDGWKNNSDSKRLDLILSTEDINVVSSKVIFNSKNYNVISDHFGVEIITE</sequence>
<dbReference type="AlphaFoldDB" id="A0A1H0Q5Y2"/>
<protein>
    <submittedName>
        <fullName evidence="3">Endonuclease/exonuclease/phosphatase family protein</fullName>
    </submittedName>
    <submittedName>
        <fullName evidence="4">Maltose 6'-phosphate phosphatase</fullName>
    </submittedName>
</protein>
<dbReference type="PANTHER" id="PTHR15822:SF23">
    <property type="entry name" value="ENDONUCLEASE_EXONUCLEASE_PHOSPHATASE FAMILY PROTEIN"/>
    <property type="match status" value="1"/>
</dbReference>
<dbReference type="CDD" id="cd09079">
    <property type="entry name" value="RgfB-like"/>
    <property type="match status" value="1"/>
</dbReference>
<dbReference type="OrthoDB" id="9812537at2"/>
<dbReference type="Pfam" id="PF03372">
    <property type="entry name" value="Exo_endo_phos"/>
    <property type="match status" value="1"/>
</dbReference>
<name>A0A1H0Q5Y2_9CLOT</name>
<keyword evidence="3" id="KW-0269">Exonuclease</keyword>
<dbReference type="EMBL" id="JACKWY010000001">
    <property type="protein sequence ID" value="MBB6713286.1"/>
    <property type="molecule type" value="Genomic_DNA"/>
</dbReference>
<evidence type="ECO:0000313" key="5">
    <source>
        <dbReference type="Proteomes" id="UP000198597"/>
    </source>
</evidence>
<dbReference type="EMBL" id="FNJM01000002">
    <property type="protein sequence ID" value="SDP12801.1"/>
    <property type="molecule type" value="Genomic_DNA"/>
</dbReference>
<gene>
    <name evidence="3" type="ORF">H7E68_00890</name>
    <name evidence="4" type="ORF">SAMN04488529_102227</name>
</gene>
<evidence type="ECO:0000313" key="3">
    <source>
        <dbReference type="EMBL" id="MBB6713286.1"/>
    </source>
</evidence>
<dbReference type="GO" id="GO:0004527">
    <property type="term" value="F:exonuclease activity"/>
    <property type="evidence" value="ECO:0007669"/>
    <property type="project" value="UniProtKB-KW"/>
</dbReference>
<keyword evidence="3" id="KW-0255">Endonuclease</keyword>
<dbReference type="Proteomes" id="UP000585258">
    <property type="component" value="Unassembled WGS sequence"/>
</dbReference>
<organism evidence="4 5">
    <name type="scientific">Clostridium gasigenes</name>
    <dbReference type="NCBI Taxonomy" id="94869"/>
    <lineage>
        <taxon>Bacteria</taxon>
        <taxon>Bacillati</taxon>
        <taxon>Bacillota</taxon>
        <taxon>Clostridia</taxon>
        <taxon>Eubacteriales</taxon>
        <taxon>Clostridiaceae</taxon>
        <taxon>Clostridium</taxon>
    </lineage>
</organism>
<evidence type="ECO:0000313" key="4">
    <source>
        <dbReference type="EMBL" id="SDP12801.1"/>
    </source>
</evidence>
<keyword evidence="5" id="KW-1185">Reference proteome</keyword>
<evidence type="ECO:0000313" key="6">
    <source>
        <dbReference type="Proteomes" id="UP000585258"/>
    </source>
</evidence>
<keyword evidence="3" id="KW-0540">Nuclease</keyword>
<reference evidence="3 6" key="2">
    <citation type="submission" date="2020-08" db="EMBL/GenBank/DDBJ databases">
        <title>Clostridia isolated from Swiss meat.</title>
        <authorList>
            <person name="Wambui J."/>
            <person name="Stevens M.J.A."/>
            <person name="Stephan R."/>
        </authorList>
    </citation>
    <scope>NUCLEOTIDE SEQUENCE [LARGE SCALE GENOMIC DNA]</scope>
    <source>
        <strain evidence="3 6">CM001</strain>
    </source>
</reference>
<dbReference type="STRING" id="94869.SAMN04488529_102227"/>